<evidence type="ECO:0008006" key="4">
    <source>
        <dbReference type="Google" id="ProtNLM"/>
    </source>
</evidence>
<keyword evidence="1" id="KW-0472">Membrane</keyword>
<keyword evidence="1" id="KW-1133">Transmembrane helix</keyword>
<keyword evidence="1" id="KW-0812">Transmembrane</keyword>
<protein>
    <recommendedName>
        <fullName evidence="4">Transmembrane protein</fullName>
    </recommendedName>
</protein>
<evidence type="ECO:0000313" key="3">
    <source>
        <dbReference type="Proteomes" id="UP001303046"/>
    </source>
</evidence>
<dbReference type="Proteomes" id="UP001303046">
    <property type="component" value="Unassembled WGS sequence"/>
</dbReference>
<feature type="transmembrane region" description="Helical" evidence="1">
    <location>
        <begin position="191"/>
        <end position="217"/>
    </location>
</feature>
<evidence type="ECO:0000256" key="1">
    <source>
        <dbReference type="SAM" id="Phobius"/>
    </source>
</evidence>
<accession>A0ABR1BM13</accession>
<proteinExistence type="predicted"/>
<reference evidence="2 3" key="1">
    <citation type="submission" date="2023-08" db="EMBL/GenBank/DDBJ databases">
        <title>A Necator americanus chromosomal reference genome.</title>
        <authorList>
            <person name="Ilik V."/>
            <person name="Petrzelkova K.J."/>
            <person name="Pardy F."/>
            <person name="Fuh T."/>
            <person name="Niatou-Singa F.S."/>
            <person name="Gouil Q."/>
            <person name="Baker L."/>
            <person name="Ritchie M.E."/>
            <person name="Jex A.R."/>
            <person name="Gazzola D."/>
            <person name="Li H."/>
            <person name="Toshio Fujiwara R."/>
            <person name="Zhan B."/>
            <person name="Aroian R.V."/>
            <person name="Pafco B."/>
            <person name="Schwarz E.M."/>
        </authorList>
    </citation>
    <scope>NUCLEOTIDE SEQUENCE [LARGE SCALE GENOMIC DNA]</scope>
    <source>
        <strain evidence="2 3">Aroian</strain>
        <tissue evidence="2">Whole animal</tissue>
    </source>
</reference>
<sequence length="297" mass="33108">MKNGRSGEDDGISAEISNSLPPSWIRVMMKMQERWKLCRRKKVVLVMRIRNSLLTPLHITFIREASIAEEGSTQSCFRCAGIKENMESVTSNGETLSSAQQEADGSDSCLSVTRRRINAGYSQGTPTCCCCRFMTVLVFLLVQLVSFAALLLVGFIFVYKRFVYGMVITSVAILISIYGVYGVYQHRANEVFVVGVLEILHGVYLVVNIGLLMISYFREDGEKAMIEILYDADKVDEKEDFAAAASAVYALALTAEITPGTLSLVTGILCFKFRKLYKREHLDTTPFLNGVEDENVP</sequence>
<feature type="transmembrane region" description="Helical" evidence="1">
    <location>
        <begin position="136"/>
        <end position="157"/>
    </location>
</feature>
<dbReference type="EMBL" id="JAVFWL010000001">
    <property type="protein sequence ID" value="KAK6727483.1"/>
    <property type="molecule type" value="Genomic_DNA"/>
</dbReference>
<keyword evidence="3" id="KW-1185">Reference proteome</keyword>
<gene>
    <name evidence="2" type="primary">Necator_chrI.g1398</name>
    <name evidence="2" type="ORF">RB195_005272</name>
</gene>
<name>A0ABR1BM13_NECAM</name>
<comment type="caution">
    <text evidence="2">The sequence shown here is derived from an EMBL/GenBank/DDBJ whole genome shotgun (WGS) entry which is preliminary data.</text>
</comment>
<organism evidence="2 3">
    <name type="scientific">Necator americanus</name>
    <name type="common">Human hookworm</name>
    <dbReference type="NCBI Taxonomy" id="51031"/>
    <lineage>
        <taxon>Eukaryota</taxon>
        <taxon>Metazoa</taxon>
        <taxon>Ecdysozoa</taxon>
        <taxon>Nematoda</taxon>
        <taxon>Chromadorea</taxon>
        <taxon>Rhabditida</taxon>
        <taxon>Rhabditina</taxon>
        <taxon>Rhabditomorpha</taxon>
        <taxon>Strongyloidea</taxon>
        <taxon>Ancylostomatidae</taxon>
        <taxon>Bunostominae</taxon>
        <taxon>Necator</taxon>
    </lineage>
</organism>
<feature type="transmembrane region" description="Helical" evidence="1">
    <location>
        <begin position="163"/>
        <end position="184"/>
    </location>
</feature>
<feature type="transmembrane region" description="Helical" evidence="1">
    <location>
        <begin position="247"/>
        <end position="271"/>
    </location>
</feature>
<evidence type="ECO:0000313" key="2">
    <source>
        <dbReference type="EMBL" id="KAK6727483.1"/>
    </source>
</evidence>